<comment type="caution">
    <text evidence="2">The sequence shown here is derived from an EMBL/GenBank/DDBJ whole genome shotgun (WGS) entry which is preliminary data.</text>
</comment>
<keyword evidence="3" id="KW-1185">Reference proteome</keyword>
<feature type="signal peptide" evidence="1">
    <location>
        <begin position="1"/>
        <end position="31"/>
    </location>
</feature>
<evidence type="ECO:0000313" key="2">
    <source>
        <dbReference type="EMBL" id="GJD46978.1"/>
    </source>
</evidence>
<organism evidence="2 3">
    <name type="scientific">Methylobacterium cerastii</name>
    <dbReference type="NCBI Taxonomy" id="932741"/>
    <lineage>
        <taxon>Bacteria</taxon>
        <taxon>Pseudomonadati</taxon>
        <taxon>Pseudomonadota</taxon>
        <taxon>Alphaproteobacteria</taxon>
        <taxon>Hyphomicrobiales</taxon>
        <taxon>Methylobacteriaceae</taxon>
        <taxon>Methylobacterium</taxon>
    </lineage>
</organism>
<dbReference type="RefSeq" id="WP_238273188.1">
    <property type="nucleotide sequence ID" value="NZ_BPQG01000106.1"/>
</dbReference>
<sequence>MPRFPIIPPIPAPIAALAALSLVAAALPALGAPADPIPPAAPPPPSPQPPPPASFPMARVVPKGEARTIAFFTSLFPDCSSQGPVVIRTLDQPRHGAIDVAPADSFPRYGVGSTLAACNARKVPGVKLTYTSEEGFEGVDTFRIFVINADGTGYESDVRVTVR</sequence>
<reference evidence="2 3" key="1">
    <citation type="journal article" date="2021" name="Front. Microbiol.">
        <title>Comprehensive Comparative Genomics and Phenotyping of Methylobacterium Species.</title>
        <authorList>
            <person name="Alessa O."/>
            <person name="Ogura Y."/>
            <person name="Fujitani Y."/>
            <person name="Takami H."/>
            <person name="Hayashi T."/>
            <person name="Sahin N."/>
            <person name="Tani A."/>
        </authorList>
    </citation>
    <scope>NUCLEOTIDE SEQUENCE [LARGE SCALE GENOMIC DNA]</scope>
    <source>
        <strain evidence="2 3">DSM 23679</strain>
    </source>
</reference>
<proteinExistence type="predicted"/>
<dbReference type="EMBL" id="BPQG01000106">
    <property type="protein sequence ID" value="GJD46978.1"/>
    <property type="molecule type" value="Genomic_DNA"/>
</dbReference>
<gene>
    <name evidence="2" type="ORF">AFCDBAGC_4863</name>
</gene>
<name>A0ABQ4QNX8_9HYPH</name>
<evidence type="ECO:0000256" key="1">
    <source>
        <dbReference type="SAM" id="SignalP"/>
    </source>
</evidence>
<keyword evidence="1" id="KW-0732">Signal</keyword>
<feature type="chain" id="PRO_5046537120" evidence="1">
    <location>
        <begin position="32"/>
        <end position="163"/>
    </location>
</feature>
<protein>
    <submittedName>
        <fullName evidence="2">Uncharacterized protein</fullName>
    </submittedName>
</protein>
<evidence type="ECO:0000313" key="3">
    <source>
        <dbReference type="Proteomes" id="UP001055117"/>
    </source>
</evidence>
<dbReference type="Proteomes" id="UP001055117">
    <property type="component" value="Unassembled WGS sequence"/>
</dbReference>
<accession>A0ABQ4QNX8</accession>